<reference evidence="6" key="1">
    <citation type="submission" date="2025-08" db="UniProtKB">
        <authorList>
            <consortium name="RefSeq"/>
        </authorList>
    </citation>
    <scope>IDENTIFICATION</scope>
    <source>
        <tissue evidence="6">Blood</tissue>
    </source>
</reference>
<dbReference type="PRINTS" id="PR00826">
    <property type="entry name" value="FANCONIAGENE"/>
</dbReference>
<dbReference type="GeneID" id="129343943"/>
<dbReference type="Pfam" id="PF15865">
    <property type="entry name" value="Fanconi_A_N"/>
    <property type="match status" value="1"/>
</dbReference>
<keyword evidence="5" id="KW-1185">Reference proteome</keyword>
<accession>A0AA97KJ05</accession>
<evidence type="ECO:0000259" key="3">
    <source>
        <dbReference type="Pfam" id="PF24781"/>
    </source>
</evidence>
<feature type="domain" description="Fanconi anaemia group A protein C-terminal" evidence="1">
    <location>
        <begin position="1217"/>
        <end position="1425"/>
    </location>
</feature>
<name>A0AA97KJ05_EUBMA</name>
<proteinExistence type="predicted"/>
<evidence type="ECO:0000313" key="5">
    <source>
        <dbReference type="Proteomes" id="UP001190640"/>
    </source>
</evidence>
<organism evidence="5 6">
    <name type="scientific">Eublepharis macularius</name>
    <name type="common">Leopard gecko</name>
    <name type="synonym">Cyrtodactylus macularius</name>
    <dbReference type="NCBI Taxonomy" id="481883"/>
    <lineage>
        <taxon>Eukaryota</taxon>
        <taxon>Metazoa</taxon>
        <taxon>Chordata</taxon>
        <taxon>Craniata</taxon>
        <taxon>Vertebrata</taxon>
        <taxon>Euteleostomi</taxon>
        <taxon>Lepidosauria</taxon>
        <taxon>Squamata</taxon>
        <taxon>Bifurcata</taxon>
        <taxon>Gekkota</taxon>
        <taxon>Eublepharidae</taxon>
        <taxon>Eublepharinae</taxon>
        <taxon>Eublepharis</taxon>
    </lineage>
</organism>
<dbReference type="InterPro" id="IPR031729">
    <property type="entry name" value="Fanconi_A_N"/>
</dbReference>
<dbReference type="Pfam" id="PF03511">
    <property type="entry name" value="FANCA_CTD"/>
    <property type="match status" value="1"/>
</dbReference>
<dbReference type="CTD" id="2175"/>
<dbReference type="InterPro" id="IPR003516">
    <property type="entry name" value="FANCA"/>
</dbReference>
<dbReference type="GO" id="GO:0045589">
    <property type="term" value="P:regulation of regulatory T cell differentiation"/>
    <property type="evidence" value="ECO:0007669"/>
    <property type="project" value="TreeGrafter"/>
</dbReference>
<dbReference type="InterPro" id="IPR055386">
    <property type="entry name" value="FANCA_helical"/>
</dbReference>
<evidence type="ECO:0000259" key="1">
    <source>
        <dbReference type="Pfam" id="PF03511"/>
    </source>
</evidence>
<feature type="domain" description="Fanconi anaemia group A protein helical" evidence="3">
    <location>
        <begin position="530"/>
        <end position="611"/>
    </location>
</feature>
<dbReference type="InterPro" id="IPR055387">
    <property type="entry name" value="FANCA_arcN"/>
</dbReference>
<dbReference type="InterPro" id="IPR055277">
    <property type="entry name" value="Fanconi_A_C"/>
</dbReference>
<dbReference type="Pfam" id="PF24781">
    <property type="entry name" value="FANCA_helical"/>
    <property type="match status" value="1"/>
</dbReference>
<gene>
    <name evidence="6" type="primary">FANCA</name>
</gene>
<dbReference type="PANTHER" id="PTHR12047:SF2">
    <property type="entry name" value="FANCONI ANEMIA GROUP A PROTEIN"/>
    <property type="match status" value="1"/>
</dbReference>
<dbReference type="GO" id="GO:0036297">
    <property type="term" value="P:interstrand cross-link repair"/>
    <property type="evidence" value="ECO:0007669"/>
    <property type="project" value="InterPro"/>
</dbReference>
<feature type="domain" description="Fanconi anaemia group A protein arcN subdomain" evidence="4">
    <location>
        <begin position="633"/>
        <end position="873"/>
    </location>
</feature>
<evidence type="ECO:0000313" key="6">
    <source>
        <dbReference type="RefSeq" id="XP_054856334.1"/>
    </source>
</evidence>
<evidence type="ECO:0000259" key="4">
    <source>
        <dbReference type="Pfam" id="PF24783"/>
    </source>
</evidence>
<evidence type="ECO:0000259" key="2">
    <source>
        <dbReference type="Pfam" id="PF15865"/>
    </source>
</evidence>
<dbReference type="KEGG" id="emc:129343943"/>
<dbReference type="PANTHER" id="PTHR12047">
    <property type="entry name" value="FANCONI ANEMIA GROUP A PROTEIN"/>
    <property type="match status" value="1"/>
</dbReference>
<dbReference type="RefSeq" id="XP_054856334.1">
    <property type="nucleotide sequence ID" value="XM_055000359.1"/>
</dbReference>
<dbReference type="Proteomes" id="UP001190640">
    <property type="component" value="Chromosome 16"/>
</dbReference>
<dbReference type="Pfam" id="PF24783">
    <property type="entry name" value="FANCA_arcN"/>
    <property type="match status" value="1"/>
</dbReference>
<sequence>MAGAGPEAGRALSALLAGRSKKRASELRNAQELQEAALRILNSYQNLSDLLQEVGGSECNTLLYSRSSGTDGQEGSVPESFVVSALQEEASMLGVPLGILSARTAAGSIEKISAGSGKAALLNAEQRKKLSCLLQTLRDLLARNAFCRLVFAQEIWRMQTPLILELAWHLHREGVLSLEALLENHPDTSALVKWLCTSLRLLCHQAEGSSLDSETLGCILADFVIMFLHNGFQKTSEMGKKLELQPIPSKICRAVLEEMLAWVLDTAAKEKQEDASALRAVKRWLDVFSLTASRGTVPSESLQDFFSHTFTHVLTYNPQLKVSDALNLQREWSFTRSSSLLTRLYRKLFVGLRAEKLIGHLQQVLEANEVNWHHVLSCISTLLVCHAEAEQLVKELLSHLLRKAFENYDLENLITAFLIARQAALEGPALFMSYSEWFKLAFGSASGFHGSSKKALVFLFKFLSELVPFESPQYLKVHIMHPPFVPTKYRPFLLEYITLARTRLADLKVAVEDMGLYEDLSSTKDAIQPHCQALQDVEKAVQIFENTWKIPAVVLEASVFRRPYYISRFLPALLMPRLLPETPDSHMALIDALKRAEKIPPNMYSRFIEECQSVKEKFLHGGCTETKAGDFKEPLELLKAELEALKLLVTDQSMQDGVPAQVALVSEKLAGVLRCRKDEDEAASLSLRIKLCLSVPEVRQQDQEVVDLLLTAFCQNVMAASYFSPPDRQGAWPSLFVKMVCGHQQLLPSLLSRLSQLIYHQGPSLSDAHAIGLAVFVVHLNEAKSLIPEVDIYSWVPHGITARGLPVAELWDHLLACETGESVVFCMRFCTAAVSYSLCKFSSLSHEFLCTSLHPGFLKKLQYVVPRLSVEARGTGCEGDVAEYPWKSLFHPTLRNQKAALCLWKQTRFKKLLQEKTFQLTLREWLLMELGVHPDEDVLSASERQEFHYWALYQQYLPASAAAGGCEGDLREACAVLIGTVLDFCQKSELSNCRRLENPKCSVPCRRGSPEIHCRLQEMLLEVELERRRAPPDSRVAEEHFLFRTLRERTKALGAESAEAERLLRQQELLLQTRVLLGLPPSLLITAQRKGKEIALDCEDFFSFVNAELKNICSRGYALSYDITAHFFRGLLSASLECRQSAQEVTAVLASCQARCPILLCSAARWWRKLEAVLCSEWKRLFTVPLAQGLQRLEERQRSVNSFLSSETSLVFDVPWISAAFLHFTVQQQAAHDKTGEALNRLGPGAEQLLLCLLFLSVVDFISARLAPQEGMDVPTALGWSSKIAQLLEDQGVDWLAPFHSGGTEDDPCRILHSAVSDQHLKHLPVAFYSLLFTLRPERLIRQQQTFLYVAVDMYTQLLQLFMEGTAVARLDPRESRTRDGEPEDPLAKIQAARQFLVRAIPQCPLGSFSRLHQLLALCGELDPELKATLVNCWQPPEEELLLF</sequence>
<feature type="domain" description="Fanconi anaemia group A protein N-terminal" evidence="2">
    <location>
        <begin position="155"/>
        <end position="509"/>
    </location>
</feature>
<protein>
    <submittedName>
        <fullName evidence="6">Fanconi anemia group A protein isoform X1</fullName>
    </submittedName>
</protein>
<dbReference type="GO" id="GO:0043240">
    <property type="term" value="C:Fanconi anaemia nuclear complex"/>
    <property type="evidence" value="ECO:0007669"/>
    <property type="project" value="InterPro"/>
</dbReference>